<evidence type="ECO:0000313" key="1">
    <source>
        <dbReference type="EMBL" id="MPD05749.1"/>
    </source>
</evidence>
<comment type="caution">
    <text evidence="1">The sequence shown here is derived from an EMBL/GenBank/DDBJ whole genome shotgun (WGS) entry which is preliminary data.</text>
</comment>
<gene>
    <name evidence="1" type="ORF">E2C01_101512</name>
</gene>
<keyword evidence="2" id="KW-1185">Reference proteome</keyword>
<sequence length="84" mass="9455">MHKDVVHSTYSVQLFSSQDSSEHSLPLPYRSCVACGLFLHSSEVLVTLLYFRTWPNLPIFHGVTTAAAPETPGYRVPYIKKMTV</sequence>
<reference evidence="1 2" key="1">
    <citation type="submission" date="2019-05" db="EMBL/GenBank/DDBJ databases">
        <title>Another draft genome of Portunus trituberculatus and its Hox gene families provides insights of decapod evolution.</title>
        <authorList>
            <person name="Jeong J.-H."/>
            <person name="Song I."/>
            <person name="Kim S."/>
            <person name="Choi T."/>
            <person name="Kim D."/>
            <person name="Ryu S."/>
            <person name="Kim W."/>
        </authorList>
    </citation>
    <scope>NUCLEOTIDE SEQUENCE [LARGE SCALE GENOMIC DNA]</scope>
    <source>
        <tissue evidence="1">Muscle</tissue>
    </source>
</reference>
<dbReference type="Proteomes" id="UP000324222">
    <property type="component" value="Unassembled WGS sequence"/>
</dbReference>
<dbReference type="EMBL" id="VSRR010147578">
    <property type="protein sequence ID" value="MPD05749.1"/>
    <property type="molecule type" value="Genomic_DNA"/>
</dbReference>
<accession>A0A5B7KKL6</accession>
<protein>
    <submittedName>
        <fullName evidence="1">Uncharacterized protein</fullName>
    </submittedName>
</protein>
<name>A0A5B7KKL6_PORTR</name>
<organism evidence="1 2">
    <name type="scientific">Portunus trituberculatus</name>
    <name type="common">Swimming crab</name>
    <name type="synonym">Neptunus trituberculatus</name>
    <dbReference type="NCBI Taxonomy" id="210409"/>
    <lineage>
        <taxon>Eukaryota</taxon>
        <taxon>Metazoa</taxon>
        <taxon>Ecdysozoa</taxon>
        <taxon>Arthropoda</taxon>
        <taxon>Crustacea</taxon>
        <taxon>Multicrustacea</taxon>
        <taxon>Malacostraca</taxon>
        <taxon>Eumalacostraca</taxon>
        <taxon>Eucarida</taxon>
        <taxon>Decapoda</taxon>
        <taxon>Pleocyemata</taxon>
        <taxon>Brachyura</taxon>
        <taxon>Eubrachyura</taxon>
        <taxon>Portunoidea</taxon>
        <taxon>Portunidae</taxon>
        <taxon>Portuninae</taxon>
        <taxon>Portunus</taxon>
    </lineage>
</organism>
<dbReference type="AlphaFoldDB" id="A0A5B7KKL6"/>
<proteinExistence type="predicted"/>
<evidence type="ECO:0000313" key="2">
    <source>
        <dbReference type="Proteomes" id="UP000324222"/>
    </source>
</evidence>